<organism evidence="1 2">
    <name type="scientific">Blastopirellula marina</name>
    <dbReference type="NCBI Taxonomy" id="124"/>
    <lineage>
        <taxon>Bacteria</taxon>
        <taxon>Pseudomonadati</taxon>
        <taxon>Planctomycetota</taxon>
        <taxon>Planctomycetia</taxon>
        <taxon>Pirellulales</taxon>
        <taxon>Pirellulaceae</taxon>
        <taxon>Blastopirellula</taxon>
    </lineage>
</organism>
<dbReference type="RefSeq" id="WP_105333127.1">
    <property type="nucleotide sequence ID" value="NZ_PUHY01000016.1"/>
</dbReference>
<gene>
    <name evidence="1" type="ORF">C5Y83_28005</name>
</gene>
<accession>A0A2S8F8G7</accession>
<dbReference type="OrthoDB" id="253624at2"/>
<reference evidence="1 2" key="1">
    <citation type="submission" date="2018-02" db="EMBL/GenBank/DDBJ databases">
        <title>Comparative genomes isolates from brazilian mangrove.</title>
        <authorList>
            <person name="Araujo J.E."/>
            <person name="Taketani R.G."/>
            <person name="Silva M.C.P."/>
            <person name="Loureco M.V."/>
            <person name="Andreote F.D."/>
        </authorList>
    </citation>
    <scope>NUCLEOTIDE SEQUENCE [LARGE SCALE GENOMIC DNA]</scope>
    <source>
        <strain evidence="1 2">Hex-1 MGV</strain>
    </source>
</reference>
<protein>
    <submittedName>
        <fullName evidence="1">Uncharacterized protein</fullName>
    </submittedName>
</protein>
<sequence length="497" mass="55855">MPQFSMGNLLAFTALIAMGMALGLAYYKNRDMTQQRVDLLALSSRLTVENTDELASSELPNVASDFQSWNVHVPGGKGYELRLGIGDLSENGIPPIASAVKITAGKHRVTLYTGDSPRKEFHYVVYVDGKMVIDETLGSDWMPEGWSSASSRNWPQDLAISPGPLQLSSESYQPRREFGGGPGSYFNGQGDGFVTRKGYRLWIDDADRTYPQAVPILVPNRFQFPREIGLRDGLRFRMNPKSTYDWTFARPSLETTDPVMQISAEFFTEDGTLLSRETPSFQLWQLHDDARGENKLNWQADSEKTEYTAFLHAKPKMGESPLVVVEMKWDSTRPDEVALRIADIPANDRIRRWQLRIHDGTKHLWRAMQIGDRKIEANEAFNENVASPSDKMISLDLGKSESVDTRLRWQSNETLPLQIVERQQKSYQSIGLYEGLPVTFGIQIPAVMTPIANVNIVAENPNVPGAAFPGGPVFKEIELDLKAVKGDWIWLQAQTIE</sequence>
<dbReference type="Proteomes" id="UP000238322">
    <property type="component" value="Unassembled WGS sequence"/>
</dbReference>
<dbReference type="AlphaFoldDB" id="A0A2S8F8G7"/>
<evidence type="ECO:0000313" key="1">
    <source>
        <dbReference type="EMBL" id="PQO28458.1"/>
    </source>
</evidence>
<name>A0A2S8F8G7_9BACT</name>
<dbReference type="EMBL" id="PUHY01000016">
    <property type="protein sequence ID" value="PQO28458.1"/>
    <property type="molecule type" value="Genomic_DNA"/>
</dbReference>
<evidence type="ECO:0000313" key="2">
    <source>
        <dbReference type="Proteomes" id="UP000238322"/>
    </source>
</evidence>
<comment type="caution">
    <text evidence="1">The sequence shown here is derived from an EMBL/GenBank/DDBJ whole genome shotgun (WGS) entry which is preliminary data.</text>
</comment>
<proteinExistence type="predicted"/>